<dbReference type="Proteomes" id="UP001304300">
    <property type="component" value="Chromosome"/>
</dbReference>
<name>A0AAQ3LA33_9BACT</name>
<protein>
    <submittedName>
        <fullName evidence="2">ATP-binding protein</fullName>
    </submittedName>
</protein>
<dbReference type="InterPro" id="IPR027417">
    <property type="entry name" value="P-loop_NTPase"/>
</dbReference>
<reference evidence="2 4" key="1">
    <citation type="submission" date="2023-10" db="EMBL/GenBank/DDBJ databases">
        <title>Rubellicoccus peritrichatus gen. nov., sp. nov., isolated from an algae of coral reef tank.</title>
        <authorList>
            <person name="Luo J."/>
        </authorList>
    </citation>
    <scope>NUCLEOTIDE SEQUENCE [LARGE SCALE GENOMIC DNA]</scope>
    <source>
        <strain evidence="2 4">CR14</strain>
    </source>
</reference>
<proteinExistence type="predicted"/>
<gene>
    <name evidence="1" type="ORF">RZN69_17400</name>
    <name evidence="2" type="ORF">RZN69_17645</name>
    <name evidence="3" type="ORF">RZN69_17890</name>
</gene>
<dbReference type="Pfam" id="PF13479">
    <property type="entry name" value="AAA_24"/>
    <property type="match status" value="1"/>
</dbReference>
<evidence type="ECO:0000313" key="1">
    <source>
        <dbReference type="EMBL" id="WOO40398.1"/>
    </source>
</evidence>
<dbReference type="KEGG" id="puo:RZN69_17645"/>
<keyword evidence="4" id="KW-1185">Reference proteome</keyword>
<keyword evidence="2" id="KW-0067">ATP-binding</keyword>
<evidence type="ECO:0000313" key="4">
    <source>
        <dbReference type="Proteomes" id="UP001304300"/>
    </source>
</evidence>
<dbReference type="SUPFAM" id="SSF52540">
    <property type="entry name" value="P-loop containing nucleoside triphosphate hydrolases"/>
    <property type="match status" value="1"/>
</dbReference>
<dbReference type="KEGG" id="puo:RZN69_17400"/>
<dbReference type="RefSeq" id="WP_317832629.1">
    <property type="nucleotide sequence ID" value="NZ_CP136920.1"/>
</dbReference>
<dbReference type="GO" id="GO:0005524">
    <property type="term" value="F:ATP binding"/>
    <property type="evidence" value="ECO:0007669"/>
    <property type="project" value="UniProtKB-KW"/>
</dbReference>
<dbReference type="AlphaFoldDB" id="A0AAQ3LA33"/>
<evidence type="ECO:0000313" key="3">
    <source>
        <dbReference type="EMBL" id="WOO40496.1"/>
    </source>
</evidence>
<sequence length="346" mass="39116">MEIIKGKQNKAQRIVVYGPEGIGKSTFGSKFPNPVFIDTEDSTDHLDVARTKKPASWTMILSQVEEVAKSEFKTLIIDTIDWAERQCIEYVCAVAGKSSIEDFGYGKGYTHLAEEFGKLLNLLNDVREKGINVVLLAHAHMRKFEQPDEIGAYDRWELKLTKKCSPLVKEWADMVLFANYKTFVIEDDKTKSKKAQGGRRVMRTSHHPCWDAKNRHGLADELDFEFSNIEHIFQGDDELAEFTESSSEELKMEREAINDPKVTEPQPTGTSIPFDNPGGFPTKLFELMQKDSISAKQIQKAVASKGYYPEATPIDRYADDFVDGVLIAAWPKVLEIIKELELDSVA</sequence>
<organism evidence="2 4">
    <name type="scientific">Rubellicoccus peritrichatus</name>
    <dbReference type="NCBI Taxonomy" id="3080537"/>
    <lineage>
        <taxon>Bacteria</taxon>
        <taxon>Pseudomonadati</taxon>
        <taxon>Verrucomicrobiota</taxon>
        <taxon>Opitutia</taxon>
        <taxon>Puniceicoccales</taxon>
        <taxon>Cerasicoccaceae</taxon>
        <taxon>Rubellicoccus</taxon>
    </lineage>
</organism>
<keyword evidence="2" id="KW-0547">Nucleotide-binding</keyword>
<accession>A0AAQ3LA33</accession>
<evidence type="ECO:0000313" key="2">
    <source>
        <dbReference type="EMBL" id="WOO40447.1"/>
    </source>
</evidence>
<dbReference type="EMBL" id="CP136920">
    <property type="protein sequence ID" value="WOO40398.1"/>
    <property type="molecule type" value="Genomic_DNA"/>
</dbReference>
<dbReference type="EMBL" id="CP136920">
    <property type="protein sequence ID" value="WOO40447.1"/>
    <property type="molecule type" value="Genomic_DNA"/>
</dbReference>
<dbReference type="EMBL" id="CP136920">
    <property type="protein sequence ID" value="WOO40496.1"/>
    <property type="molecule type" value="Genomic_DNA"/>
</dbReference>
<dbReference type="KEGG" id="puo:RZN69_17890"/>